<evidence type="ECO:0000256" key="2">
    <source>
        <dbReference type="ARBA" id="ARBA00022723"/>
    </source>
</evidence>
<dbReference type="GO" id="GO:0006014">
    <property type="term" value="P:D-ribose metabolic process"/>
    <property type="evidence" value="ECO:0007669"/>
    <property type="project" value="InterPro"/>
</dbReference>
<dbReference type="STRING" id="634500.EbC_21650"/>
<dbReference type="KEGG" id="ebi:EbC_21650"/>
<dbReference type="Gene3D" id="3.40.1190.20">
    <property type="match status" value="1"/>
</dbReference>
<evidence type="ECO:0000313" key="11">
    <source>
        <dbReference type="Proteomes" id="UP000008793"/>
    </source>
</evidence>
<keyword evidence="7" id="KW-0630">Potassium</keyword>
<keyword evidence="2" id="KW-0479">Metal-binding</keyword>
<gene>
    <name evidence="10" type="primary">rbsK</name>
    <name evidence="10" type="ordered locus">EbC_21650</name>
</gene>
<dbReference type="HOGENOM" id="CLU_027634_2_1_6"/>
<evidence type="ECO:0000256" key="3">
    <source>
        <dbReference type="ARBA" id="ARBA00022741"/>
    </source>
</evidence>
<dbReference type="PANTHER" id="PTHR10584:SF166">
    <property type="entry name" value="RIBOKINASE"/>
    <property type="match status" value="1"/>
</dbReference>
<keyword evidence="6" id="KW-0460">Magnesium</keyword>
<evidence type="ECO:0000256" key="6">
    <source>
        <dbReference type="ARBA" id="ARBA00022842"/>
    </source>
</evidence>
<dbReference type="InterPro" id="IPR011611">
    <property type="entry name" value="PfkB_dom"/>
</dbReference>
<dbReference type="EMBL" id="FP236843">
    <property type="protein sequence ID" value="CAX59696.1"/>
    <property type="molecule type" value="Genomic_DNA"/>
</dbReference>
<protein>
    <submittedName>
        <fullName evidence="10">Ribokinase</fullName>
    </submittedName>
</protein>
<dbReference type="RefSeq" id="WP_013202184.1">
    <property type="nucleotide sequence ID" value="NC_014306.1"/>
</dbReference>
<keyword evidence="1" id="KW-0808">Transferase</keyword>
<dbReference type="GeneID" id="90512181"/>
<dbReference type="eggNOG" id="COG0524">
    <property type="taxonomic scope" value="Bacteria"/>
</dbReference>
<keyword evidence="3" id="KW-0547">Nucleotide-binding</keyword>
<proteinExistence type="predicted"/>
<keyword evidence="5" id="KW-0067">ATP-binding</keyword>
<keyword evidence="11" id="KW-1185">Reference proteome</keyword>
<evidence type="ECO:0000256" key="8">
    <source>
        <dbReference type="ARBA" id="ARBA00023277"/>
    </source>
</evidence>
<dbReference type="PANTHER" id="PTHR10584">
    <property type="entry name" value="SUGAR KINASE"/>
    <property type="match status" value="1"/>
</dbReference>
<accession>D8MS89</accession>
<feature type="domain" description="Carbohydrate kinase PfkB" evidence="9">
    <location>
        <begin position="1"/>
        <end position="286"/>
    </location>
</feature>
<evidence type="ECO:0000313" key="10">
    <source>
        <dbReference type="EMBL" id="CAX59696.1"/>
    </source>
</evidence>
<evidence type="ECO:0000256" key="1">
    <source>
        <dbReference type="ARBA" id="ARBA00022679"/>
    </source>
</evidence>
<evidence type="ECO:0000259" key="9">
    <source>
        <dbReference type="Pfam" id="PF00294"/>
    </source>
</evidence>
<dbReference type="AlphaFoldDB" id="D8MS89"/>
<dbReference type="GO" id="GO:0005524">
    <property type="term" value="F:ATP binding"/>
    <property type="evidence" value="ECO:0007669"/>
    <property type="project" value="UniProtKB-KW"/>
</dbReference>
<organism evidence="11">
    <name type="scientific">Erwinia billingiae (strain Eb661)</name>
    <dbReference type="NCBI Taxonomy" id="634500"/>
    <lineage>
        <taxon>Bacteria</taxon>
        <taxon>Pseudomonadati</taxon>
        <taxon>Pseudomonadota</taxon>
        <taxon>Gammaproteobacteria</taxon>
        <taxon>Enterobacterales</taxon>
        <taxon>Erwiniaceae</taxon>
        <taxon>Erwinia</taxon>
    </lineage>
</organism>
<dbReference type="GO" id="GO:0004747">
    <property type="term" value="F:ribokinase activity"/>
    <property type="evidence" value="ECO:0007669"/>
    <property type="project" value="InterPro"/>
</dbReference>
<sequence length="292" mass="30074">MNKIVVTGSLHYDIMLDAHHRPEKGETVMGSACRYKFGGKGGNQAIAAALAGSNVIFAGAVGNDEQGTFLLKMLQGAGVNTDAVAVIASVPSGMSVAITDAEGDYGAVVVSNANLHIPQTVFDRDAFWQDVSLLILQNEVAEALNVHAAQQAKKRGITVCINAAPARLLSPQLQENIDVLIVNAIEARDMCAVVVSDLASAKQAAEVLSATYSQVVVTAGEHGVAWCVQAEESQSMAAKKITLVSTHGAGDCFTGVLCSALANGKPLGDAVVSANEAAAAHVSKVAVELSPV</sequence>
<dbReference type="SUPFAM" id="SSF53613">
    <property type="entry name" value="Ribokinase-like"/>
    <property type="match status" value="1"/>
</dbReference>
<evidence type="ECO:0000256" key="7">
    <source>
        <dbReference type="ARBA" id="ARBA00022958"/>
    </source>
</evidence>
<evidence type="ECO:0000256" key="5">
    <source>
        <dbReference type="ARBA" id="ARBA00022840"/>
    </source>
</evidence>
<keyword evidence="4 10" id="KW-0418">Kinase</keyword>
<dbReference type="InterPro" id="IPR029056">
    <property type="entry name" value="Ribokinase-like"/>
</dbReference>
<reference evidence="10 11" key="1">
    <citation type="journal article" date="2010" name="BMC Genomics">
        <title>Genome comparison of the epiphytic bacteria Erwinia billingiae and E. tasmaniensis with the pear pathogen E. pyrifoliae.</title>
        <authorList>
            <person name="Kube M."/>
            <person name="Migdoll A.M."/>
            <person name="Gehring I."/>
            <person name="Heitmann K."/>
            <person name="Mayer Y."/>
            <person name="Kuhl H."/>
            <person name="Knaust F."/>
            <person name="Geider K."/>
            <person name="Reinhardt R."/>
        </authorList>
    </citation>
    <scope>NUCLEOTIDE SEQUENCE [LARGE SCALE GENOMIC DNA]</scope>
    <source>
        <strain evidence="10 11">Eb661</strain>
    </source>
</reference>
<dbReference type="Pfam" id="PF00294">
    <property type="entry name" value="PfkB"/>
    <property type="match status" value="1"/>
</dbReference>
<evidence type="ECO:0000256" key="4">
    <source>
        <dbReference type="ARBA" id="ARBA00022777"/>
    </source>
</evidence>
<keyword evidence="8" id="KW-0119">Carbohydrate metabolism</keyword>
<dbReference type="InterPro" id="IPR011877">
    <property type="entry name" value="Ribokinase"/>
</dbReference>
<name>D8MS89_ERWBE</name>
<dbReference type="CDD" id="cd01174">
    <property type="entry name" value="ribokinase"/>
    <property type="match status" value="1"/>
</dbReference>
<dbReference type="PRINTS" id="PR00990">
    <property type="entry name" value="RIBOKINASE"/>
</dbReference>
<dbReference type="InterPro" id="IPR002139">
    <property type="entry name" value="Ribo/fructo_kinase"/>
</dbReference>
<dbReference type="Proteomes" id="UP000008793">
    <property type="component" value="Chromosome"/>
</dbReference>
<dbReference type="GO" id="GO:0046872">
    <property type="term" value="F:metal ion binding"/>
    <property type="evidence" value="ECO:0007669"/>
    <property type="project" value="UniProtKB-KW"/>
</dbReference>